<keyword evidence="2" id="KW-1185">Reference proteome</keyword>
<evidence type="ECO:0000313" key="2">
    <source>
        <dbReference type="Proteomes" id="UP000799757"/>
    </source>
</evidence>
<accession>A0A6A6WZT7</accession>
<proteinExistence type="predicted"/>
<protein>
    <submittedName>
        <fullName evidence="1">Uncharacterized protein</fullName>
    </submittedName>
</protein>
<sequence length="159" mass="18265">MDTGVAFDPLSEYEPHNTVYTLTVCAPPRPPPSWLPEFFTREPISYKNYVPERDFRIEPDPAHKSKDRFGPQDLDDMMVKQIMIKSYLFPPELRCQHVQGRSRICNKGCYVLERGGTKEQAKCSSKDCEGHAYGGDLKRDDEGYNCFGKKGERLVAIKR</sequence>
<reference evidence="1" key="1">
    <citation type="journal article" date="2020" name="Stud. Mycol.">
        <title>101 Dothideomycetes genomes: a test case for predicting lifestyles and emergence of pathogens.</title>
        <authorList>
            <person name="Haridas S."/>
            <person name="Albert R."/>
            <person name="Binder M."/>
            <person name="Bloem J."/>
            <person name="Labutti K."/>
            <person name="Salamov A."/>
            <person name="Andreopoulos B."/>
            <person name="Baker S."/>
            <person name="Barry K."/>
            <person name="Bills G."/>
            <person name="Bluhm B."/>
            <person name="Cannon C."/>
            <person name="Castanera R."/>
            <person name="Culley D."/>
            <person name="Daum C."/>
            <person name="Ezra D."/>
            <person name="Gonzalez J."/>
            <person name="Henrissat B."/>
            <person name="Kuo A."/>
            <person name="Liang C."/>
            <person name="Lipzen A."/>
            <person name="Lutzoni F."/>
            <person name="Magnuson J."/>
            <person name="Mondo S."/>
            <person name="Nolan M."/>
            <person name="Ohm R."/>
            <person name="Pangilinan J."/>
            <person name="Park H.-J."/>
            <person name="Ramirez L."/>
            <person name="Alfaro M."/>
            <person name="Sun H."/>
            <person name="Tritt A."/>
            <person name="Yoshinaga Y."/>
            <person name="Zwiers L.-H."/>
            <person name="Turgeon B."/>
            <person name="Goodwin S."/>
            <person name="Spatafora J."/>
            <person name="Crous P."/>
            <person name="Grigoriev I."/>
        </authorList>
    </citation>
    <scope>NUCLEOTIDE SEQUENCE</scope>
    <source>
        <strain evidence="1">CBS 109.77</strain>
    </source>
</reference>
<organism evidence="1 2">
    <name type="scientific">Melanomma pulvis-pyrius CBS 109.77</name>
    <dbReference type="NCBI Taxonomy" id="1314802"/>
    <lineage>
        <taxon>Eukaryota</taxon>
        <taxon>Fungi</taxon>
        <taxon>Dikarya</taxon>
        <taxon>Ascomycota</taxon>
        <taxon>Pezizomycotina</taxon>
        <taxon>Dothideomycetes</taxon>
        <taxon>Pleosporomycetidae</taxon>
        <taxon>Pleosporales</taxon>
        <taxon>Melanommataceae</taxon>
        <taxon>Melanomma</taxon>
    </lineage>
</organism>
<evidence type="ECO:0000313" key="1">
    <source>
        <dbReference type="EMBL" id="KAF2789434.1"/>
    </source>
</evidence>
<dbReference type="Proteomes" id="UP000799757">
    <property type="component" value="Unassembled WGS sequence"/>
</dbReference>
<gene>
    <name evidence="1" type="ORF">K505DRAFT_253399</name>
</gene>
<dbReference type="EMBL" id="MU002138">
    <property type="protein sequence ID" value="KAF2789434.1"/>
    <property type="molecule type" value="Genomic_DNA"/>
</dbReference>
<name>A0A6A6WZT7_9PLEO</name>
<dbReference type="AlphaFoldDB" id="A0A6A6WZT7"/>
<dbReference type="OrthoDB" id="3787841at2759"/>